<dbReference type="EMBL" id="JTDE01002520">
    <property type="protein sequence ID" value="KAF7257243.1"/>
    <property type="molecule type" value="Genomic_DNA"/>
</dbReference>
<evidence type="ECO:0000256" key="1">
    <source>
        <dbReference type="SAM" id="Phobius"/>
    </source>
</evidence>
<proteinExistence type="predicted"/>
<evidence type="ECO:0000313" key="3">
    <source>
        <dbReference type="Proteomes" id="UP000822476"/>
    </source>
</evidence>
<organism evidence="2 3">
    <name type="scientific">Paragonimus skrjabini miyazakii</name>
    <dbReference type="NCBI Taxonomy" id="59628"/>
    <lineage>
        <taxon>Eukaryota</taxon>
        <taxon>Metazoa</taxon>
        <taxon>Spiralia</taxon>
        <taxon>Lophotrochozoa</taxon>
        <taxon>Platyhelminthes</taxon>
        <taxon>Trematoda</taxon>
        <taxon>Digenea</taxon>
        <taxon>Plagiorchiida</taxon>
        <taxon>Troglotremata</taxon>
        <taxon>Troglotrematidae</taxon>
        <taxon>Paragonimus</taxon>
    </lineage>
</organism>
<evidence type="ECO:0000313" key="2">
    <source>
        <dbReference type="EMBL" id="KAF7257243.1"/>
    </source>
</evidence>
<dbReference type="Proteomes" id="UP000822476">
    <property type="component" value="Unassembled WGS sequence"/>
</dbReference>
<comment type="caution">
    <text evidence="2">The sequence shown here is derived from an EMBL/GenBank/DDBJ whole genome shotgun (WGS) entry which is preliminary data.</text>
</comment>
<keyword evidence="1" id="KW-0812">Transmembrane</keyword>
<keyword evidence="1" id="KW-0472">Membrane</keyword>
<name>A0A8S9YVZ7_9TREM</name>
<feature type="transmembrane region" description="Helical" evidence="1">
    <location>
        <begin position="12"/>
        <end position="30"/>
    </location>
</feature>
<dbReference type="InterPro" id="IPR023352">
    <property type="entry name" value="MAPEG-like_dom_sf"/>
</dbReference>
<sequence length="71" mass="8252">MYIGEIERSFAFYSSLLAFKTLVLTGLTIIRRFKYGAFCKSAQNSEVEAVRRLTLTTRTRQHIHRIVAIKE</sequence>
<keyword evidence="3" id="KW-1185">Reference proteome</keyword>
<protein>
    <submittedName>
        <fullName evidence="2">Uncharacterized protein</fullName>
    </submittedName>
</protein>
<reference evidence="2" key="1">
    <citation type="submission" date="2019-07" db="EMBL/GenBank/DDBJ databases">
        <title>Annotation for the trematode Paragonimus miyazaki's.</title>
        <authorList>
            <person name="Choi Y.-J."/>
        </authorList>
    </citation>
    <scope>NUCLEOTIDE SEQUENCE</scope>
    <source>
        <strain evidence="2">Japan</strain>
    </source>
</reference>
<dbReference type="Gene3D" id="1.20.120.550">
    <property type="entry name" value="Membrane associated eicosanoid/glutathione metabolism-like domain"/>
    <property type="match status" value="1"/>
</dbReference>
<accession>A0A8S9YVZ7</accession>
<keyword evidence="1" id="KW-1133">Transmembrane helix</keyword>
<dbReference type="OrthoDB" id="193139at2759"/>
<gene>
    <name evidence="2" type="ORF">EG68_04803</name>
</gene>
<dbReference type="AlphaFoldDB" id="A0A8S9YVZ7"/>